<dbReference type="PANTHER" id="PTHR43591">
    <property type="entry name" value="METHYLTRANSFERASE"/>
    <property type="match status" value="1"/>
</dbReference>
<comment type="caution">
    <text evidence="5">The sequence shown here is derived from an EMBL/GenBank/DDBJ whole genome shotgun (WGS) entry which is preliminary data.</text>
</comment>
<dbReference type="PROSITE" id="PS01184">
    <property type="entry name" value="UBIE_2"/>
    <property type="match status" value="1"/>
</dbReference>
<keyword evidence="3" id="KW-0949">S-adenosyl-L-methionine</keyword>
<dbReference type="Gene3D" id="3.40.50.150">
    <property type="entry name" value="Vaccinia Virus protein VP39"/>
    <property type="match status" value="1"/>
</dbReference>
<sequence length="258" mass="28231">MKMSTSTPHDSQIVAQFTRWARPFSELPIHAEAESMAQTLAACSVSKGMTVLDVACGPGIVACALAREGADVTGIDLTPAMINQARHRATDMNVSVDYHVGDARHLPFEANSFDRVVTRYSFHHMQEPATVLAEMVRVCRPGGRIIVIDATPAPECQKGYDQAEMLRDPSHTSALTLPQLLSLGAEAELSHVLTEQYRLESRLQDQVAPEDWSALKTMFAEDIASGRDSLGMGAWEAEDGIRFFFPISIVGWSKAVTE</sequence>
<protein>
    <submittedName>
        <fullName evidence="5">Methyltransferase domain-containing protein</fullName>
    </submittedName>
</protein>
<dbReference type="InterPro" id="IPR013216">
    <property type="entry name" value="Methyltransf_11"/>
</dbReference>
<reference evidence="5 6" key="1">
    <citation type="journal article" date="2020" name="Int. J. Syst. Evol. Microbiol.">
        <title>Novel acetic acid bacteria from cider fermentations: Acetobacter conturbans sp. nov. and Acetobacter fallax sp. nov.</title>
        <authorList>
            <person name="Sombolestani A.S."/>
            <person name="Cleenwerck I."/>
            <person name="Cnockaert M."/>
            <person name="Borremans W."/>
            <person name="Wieme A.D."/>
            <person name="De Vuyst L."/>
            <person name="Vandamme P."/>
        </authorList>
    </citation>
    <scope>NUCLEOTIDE SEQUENCE [LARGE SCALE GENOMIC DNA]</scope>
    <source>
        <strain evidence="5 6">LMG 1627</strain>
    </source>
</reference>
<organism evidence="5 6">
    <name type="scientific">Acetobacter conturbans</name>
    <dbReference type="NCBI Taxonomy" id="1737472"/>
    <lineage>
        <taxon>Bacteria</taxon>
        <taxon>Pseudomonadati</taxon>
        <taxon>Pseudomonadota</taxon>
        <taxon>Alphaproteobacteria</taxon>
        <taxon>Acetobacterales</taxon>
        <taxon>Acetobacteraceae</taxon>
        <taxon>Acetobacter</taxon>
    </lineage>
</organism>
<dbReference type="EMBL" id="WOSY01000009">
    <property type="protein sequence ID" value="NHN89115.1"/>
    <property type="molecule type" value="Genomic_DNA"/>
</dbReference>
<dbReference type="SUPFAM" id="SSF53335">
    <property type="entry name" value="S-adenosyl-L-methionine-dependent methyltransferases"/>
    <property type="match status" value="1"/>
</dbReference>
<evidence type="ECO:0000313" key="6">
    <source>
        <dbReference type="Proteomes" id="UP000631653"/>
    </source>
</evidence>
<proteinExistence type="predicted"/>
<dbReference type="Proteomes" id="UP000631653">
    <property type="component" value="Unassembled WGS sequence"/>
</dbReference>
<evidence type="ECO:0000259" key="4">
    <source>
        <dbReference type="Pfam" id="PF08241"/>
    </source>
</evidence>
<dbReference type="CDD" id="cd02440">
    <property type="entry name" value="AdoMet_MTases"/>
    <property type="match status" value="1"/>
</dbReference>
<dbReference type="PANTHER" id="PTHR43591:SF24">
    <property type="entry name" value="2-METHOXY-6-POLYPRENYL-1,4-BENZOQUINOL METHYLASE, MITOCHONDRIAL"/>
    <property type="match status" value="1"/>
</dbReference>
<feature type="domain" description="Methyltransferase type 11" evidence="4">
    <location>
        <begin position="52"/>
        <end position="147"/>
    </location>
</feature>
<dbReference type="InterPro" id="IPR023576">
    <property type="entry name" value="UbiE/COQ5_MeTrFase_CS"/>
</dbReference>
<gene>
    <name evidence="5" type="ORF">GOB81_10805</name>
</gene>
<dbReference type="GO" id="GO:0032259">
    <property type="term" value="P:methylation"/>
    <property type="evidence" value="ECO:0007669"/>
    <property type="project" value="UniProtKB-KW"/>
</dbReference>
<dbReference type="InterPro" id="IPR029063">
    <property type="entry name" value="SAM-dependent_MTases_sf"/>
</dbReference>
<name>A0ABX0K1I1_9PROT</name>
<evidence type="ECO:0000256" key="3">
    <source>
        <dbReference type="ARBA" id="ARBA00022691"/>
    </source>
</evidence>
<evidence type="ECO:0000313" key="5">
    <source>
        <dbReference type="EMBL" id="NHN89115.1"/>
    </source>
</evidence>
<keyword evidence="6" id="KW-1185">Reference proteome</keyword>
<evidence type="ECO:0000256" key="2">
    <source>
        <dbReference type="ARBA" id="ARBA00022679"/>
    </source>
</evidence>
<keyword evidence="2" id="KW-0808">Transferase</keyword>
<accession>A0ABX0K1I1</accession>
<dbReference type="GO" id="GO:0008168">
    <property type="term" value="F:methyltransferase activity"/>
    <property type="evidence" value="ECO:0007669"/>
    <property type="project" value="UniProtKB-KW"/>
</dbReference>
<dbReference type="Pfam" id="PF08241">
    <property type="entry name" value="Methyltransf_11"/>
    <property type="match status" value="1"/>
</dbReference>
<evidence type="ECO:0000256" key="1">
    <source>
        <dbReference type="ARBA" id="ARBA00022603"/>
    </source>
</evidence>
<keyword evidence="1 5" id="KW-0489">Methyltransferase</keyword>